<comment type="caution">
    <text evidence="4">The sequence shown here is derived from an EMBL/GenBank/DDBJ whole genome shotgun (WGS) entry which is preliminary data.</text>
</comment>
<proteinExistence type="predicted"/>
<evidence type="ECO:0000259" key="2">
    <source>
        <dbReference type="SMART" id="SM00849"/>
    </source>
</evidence>
<dbReference type="InterPro" id="IPR001279">
    <property type="entry name" value="Metallo-B-lactamas"/>
</dbReference>
<dbReference type="InterPro" id="IPR050698">
    <property type="entry name" value="MBL"/>
</dbReference>
<evidence type="ECO:0000313" key="4">
    <source>
        <dbReference type="EMBL" id="RCK78330.1"/>
    </source>
</evidence>
<evidence type="ECO:0000313" key="5">
    <source>
        <dbReference type="Proteomes" id="UP000252355"/>
    </source>
</evidence>
<dbReference type="PANTHER" id="PTHR11203">
    <property type="entry name" value="CLEAVAGE AND POLYADENYLATION SPECIFICITY FACTOR FAMILY MEMBER"/>
    <property type="match status" value="1"/>
</dbReference>
<dbReference type="Proteomes" id="UP000252355">
    <property type="component" value="Unassembled WGS sequence"/>
</dbReference>
<dbReference type="Gene3D" id="3.40.50.10890">
    <property type="match status" value="1"/>
</dbReference>
<reference evidence="4 5" key="1">
    <citation type="submission" date="2018-05" db="EMBL/GenBank/DDBJ databases">
        <title>A metagenomic window into the 2 km-deep terrestrial subsurface aquifer revealed taxonomically and functionally diverse microbial community comprising novel uncultured bacterial lineages.</title>
        <authorList>
            <person name="Kadnikov V.V."/>
            <person name="Mardanov A.V."/>
            <person name="Beletsky A.V."/>
            <person name="Banks D."/>
            <person name="Pimenov N.V."/>
            <person name="Frank Y.A."/>
            <person name="Karnachuk O.V."/>
            <person name="Ravin N.V."/>
        </authorList>
    </citation>
    <scope>NUCLEOTIDE SEQUENCE [LARGE SCALE GENOMIC DNA]</scope>
    <source>
        <strain evidence="4">BY5</strain>
    </source>
</reference>
<protein>
    <submittedName>
        <fullName evidence="4">Metallo-beta-lactamase family protein, RNA-specific</fullName>
    </submittedName>
</protein>
<dbReference type="PROSITE" id="PS51257">
    <property type="entry name" value="PROKAR_LIPOPROTEIN"/>
    <property type="match status" value="1"/>
</dbReference>
<dbReference type="GO" id="GO:0004521">
    <property type="term" value="F:RNA endonuclease activity"/>
    <property type="evidence" value="ECO:0007669"/>
    <property type="project" value="TreeGrafter"/>
</dbReference>
<dbReference type="InterPro" id="IPR011108">
    <property type="entry name" value="RMMBL"/>
</dbReference>
<dbReference type="Pfam" id="PF07521">
    <property type="entry name" value="RMMBL"/>
    <property type="match status" value="1"/>
</dbReference>
<name>A0A367ZJX0_9BACT</name>
<dbReference type="EMBL" id="QOQW01000024">
    <property type="protein sequence ID" value="RCK78330.1"/>
    <property type="molecule type" value="Genomic_DNA"/>
</dbReference>
<dbReference type="InterPro" id="IPR022712">
    <property type="entry name" value="Beta_Casp"/>
</dbReference>
<dbReference type="CDD" id="cd16295">
    <property type="entry name" value="TTHA0252-CPSF-like_MBL-fold"/>
    <property type="match status" value="1"/>
</dbReference>
<keyword evidence="1" id="KW-0378">Hydrolase</keyword>
<dbReference type="AlphaFoldDB" id="A0A367ZJX0"/>
<evidence type="ECO:0000256" key="1">
    <source>
        <dbReference type="ARBA" id="ARBA00022801"/>
    </source>
</evidence>
<dbReference type="Gene3D" id="3.60.15.10">
    <property type="entry name" value="Ribonuclease Z/Hydroxyacylglutathione hydrolase-like"/>
    <property type="match status" value="1"/>
</dbReference>
<dbReference type="Pfam" id="PF10996">
    <property type="entry name" value="Beta-Casp"/>
    <property type="match status" value="1"/>
</dbReference>
<gene>
    <name evidence="4" type="ORF">OZSIB_1572</name>
</gene>
<dbReference type="Pfam" id="PF00753">
    <property type="entry name" value="Lactamase_B"/>
    <property type="match status" value="1"/>
</dbReference>
<dbReference type="InterPro" id="IPR036866">
    <property type="entry name" value="RibonucZ/Hydroxyglut_hydro"/>
</dbReference>
<dbReference type="PANTHER" id="PTHR11203:SF37">
    <property type="entry name" value="INTEGRATOR COMPLEX SUBUNIT 11"/>
    <property type="match status" value="1"/>
</dbReference>
<feature type="domain" description="Metallo-beta-lactamase" evidence="2">
    <location>
        <begin position="13"/>
        <end position="237"/>
    </location>
</feature>
<dbReference type="SMART" id="SM01027">
    <property type="entry name" value="Beta-Casp"/>
    <property type="match status" value="1"/>
</dbReference>
<dbReference type="SUPFAM" id="SSF56281">
    <property type="entry name" value="Metallo-hydrolase/oxidoreductase"/>
    <property type="match status" value="1"/>
</dbReference>
<sequence>MKIHFHGAAGMVTGSCYRVEVGSTQFLVDCGMFQGNKTLKALNYGEFAFDPAAIDFVLVTHAHIDHTGLLPKLVKKGFRGKIYATPPTVDLMGFMLPDSARIQESEVELKNKRNARQGREILEPIYTIADVEATLPLIEAVDERLLLSDHVEVHFRNAGHVLGSAFLEVMLREGGHTRKVVFSGDLGAKDRPIVEDPELVTETDYLLVESTYGHRARPPENKAKRLQRLTEIVCSSLRRGGNLIIPAFAVERTQDLMHDLIILMDRGSIPRTEVIIDSPLAINAAKVFAKYPDLYDDDATALLQKQGSIFEHPCIRYTVSAQDSMALNGKKGLIILSASGMCDAGRIKHHLKHNLWRRDSTVLFVGYQAEGTLGRLLLDGAKTVRIHGEEVRVEAAIEELSGYSGHADQRELLAWLDAIQTVRGTVFVVHGEEEARNELARLIRERKGFATVIPAMGESFDLLANAVQAPAVPVPAVAPARDSFNLYAEFSIRLAEFMRREQDEAKRRQVLEALLQKI</sequence>
<dbReference type="SMART" id="SM00849">
    <property type="entry name" value="Lactamase_B"/>
    <property type="match status" value="1"/>
</dbReference>
<feature type="domain" description="Beta-Casp" evidence="3">
    <location>
        <begin position="253"/>
        <end position="377"/>
    </location>
</feature>
<evidence type="ECO:0000259" key="3">
    <source>
        <dbReference type="SMART" id="SM01027"/>
    </source>
</evidence>
<accession>A0A367ZJX0</accession>
<organism evidence="4 5">
    <name type="scientific">Candidatus Ozemobacter sibiricus</name>
    <dbReference type="NCBI Taxonomy" id="2268124"/>
    <lineage>
        <taxon>Bacteria</taxon>
        <taxon>Candidatus Ozemobacteria</taxon>
        <taxon>Candidatus Ozemobacterales</taxon>
        <taxon>Candidatus Ozemobacteraceae</taxon>
        <taxon>Candidatus Ozemobacter</taxon>
    </lineage>
</organism>
<dbReference type="GO" id="GO:0016787">
    <property type="term" value="F:hydrolase activity"/>
    <property type="evidence" value="ECO:0007669"/>
    <property type="project" value="UniProtKB-KW"/>
</dbReference>